<sequence length="284" mass="30557">MSKIKGQGPKVHSMTLWKWMCRADIDDGTEPGTTSQESAKLREAGRRIKLLEQENEGLRRAAAYLSQGASAGKRIYPLIKELAVDGVPVTVTCRVLKLAGQPYYRWLDQPVVDAMLEEAYRANALRDAMKAPSMLGGSFVSAGKGVLVALLASAGVVLPPVALALLDRFKPVLVVADAAHRAMQWIFHRLARHLLRRGGEEQSAGSHGEHRPRPAGRGTGRPTATAFPLVRPRQHTAGAPSSPAPGPAPGGDERDSSPGHIRRPPACGWHDRIVGEPLPVPSRS</sequence>
<protein>
    <recommendedName>
        <fullName evidence="4">Transposase</fullName>
    </recommendedName>
</protein>
<accession>A0A918Y6P7</accession>
<evidence type="ECO:0008006" key="4">
    <source>
        <dbReference type="Google" id="ProtNLM"/>
    </source>
</evidence>
<evidence type="ECO:0000256" key="1">
    <source>
        <dbReference type="SAM" id="MobiDB-lite"/>
    </source>
</evidence>
<dbReference type="RefSeq" id="WP_229865519.1">
    <property type="nucleotide sequence ID" value="NZ_BMVF01000013.1"/>
</dbReference>
<evidence type="ECO:0000313" key="2">
    <source>
        <dbReference type="EMBL" id="GHD92735.1"/>
    </source>
</evidence>
<dbReference type="Proteomes" id="UP000608955">
    <property type="component" value="Unassembled WGS sequence"/>
</dbReference>
<proteinExistence type="predicted"/>
<evidence type="ECO:0000313" key="3">
    <source>
        <dbReference type="Proteomes" id="UP000608955"/>
    </source>
</evidence>
<keyword evidence="3" id="KW-1185">Reference proteome</keyword>
<dbReference type="EMBL" id="BMVF01000013">
    <property type="protein sequence ID" value="GHD92735.1"/>
    <property type="molecule type" value="Genomic_DNA"/>
</dbReference>
<comment type="caution">
    <text evidence="2">The sequence shown here is derived from an EMBL/GenBank/DDBJ whole genome shotgun (WGS) entry which is preliminary data.</text>
</comment>
<dbReference type="AlphaFoldDB" id="A0A918Y6P7"/>
<feature type="region of interest" description="Disordered" evidence="1">
    <location>
        <begin position="198"/>
        <end position="284"/>
    </location>
</feature>
<gene>
    <name evidence="2" type="ORF">GCM10010508_46740</name>
</gene>
<reference evidence="2" key="1">
    <citation type="journal article" date="2014" name="Int. J. Syst. Evol. Microbiol.">
        <title>Complete genome sequence of Corynebacterium casei LMG S-19264T (=DSM 44701T), isolated from a smear-ripened cheese.</title>
        <authorList>
            <consortium name="US DOE Joint Genome Institute (JGI-PGF)"/>
            <person name="Walter F."/>
            <person name="Albersmeier A."/>
            <person name="Kalinowski J."/>
            <person name="Ruckert C."/>
        </authorList>
    </citation>
    <scope>NUCLEOTIDE SEQUENCE</scope>
    <source>
        <strain evidence="2">JCM 4654</strain>
    </source>
</reference>
<name>A0A918Y6P7_9ACTN</name>
<reference evidence="2" key="2">
    <citation type="submission" date="2020-09" db="EMBL/GenBank/DDBJ databases">
        <authorList>
            <person name="Sun Q."/>
            <person name="Ohkuma M."/>
        </authorList>
    </citation>
    <scope>NUCLEOTIDE SEQUENCE</scope>
    <source>
        <strain evidence="2">JCM 4654</strain>
    </source>
</reference>
<organism evidence="2 3">
    <name type="scientific">Streptomyces naganishii JCM 4654</name>
    <dbReference type="NCBI Taxonomy" id="1306179"/>
    <lineage>
        <taxon>Bacteria</taxon>
        <taxon>Bacillati</taxon>
        <taxon>Actinomycetota</taxon>
        <taxon>Actinomycetes</taxon>
        <taxon>Kitasatosporales</taxon>
        <taxon>Streptomycetaceae</taxon>
        <taxon>Streptomyces</taxon>
    </lineage>
</organism>